<keyword evidence="8" id="KW-1185">Reference proteome</keyword>
<dbReference type="PANTHER" id="PTHR21266:SF60">
    <property type="entry name" value="3-KETOSTEROID-9-ALPHA-MONOOXYGENASE, OXYGENASE COMPONENT"/>
    <property type="match status" value="1"/>
</dbReference>
<dbReference type="Pfam" id="PF00355">
    <property type="entry name" value="Rieske"/>
    <property type="match status" value="1"/>
</dbReference>
<dbReference type="PANTHER" id="PTHR21266">
    <property type="entry name" value="IRON-SULFUR DOMAIN CONTAINING PROTEIN"/>
    <property type="match status" value="1"/>
</dbReference>
<proteinExistence type="predicted"/>
<evidence type="ECO:0000256" key="2">
    <source>
        <dbReference type="ARBA" id="ARBA00022723"/>
    </source>
</evidence>
<evidence type="ECO:0000313" key="8">
    <source>
        <dbReference type="Proteomes" id="UP000564378"/>
    </source>
</evidence>
<evidence type="ECO:0000256" key="3">
    <source>
        <dbReference type="ARBA" id="ARBA00023002"/>
    </source>
</evidence>
<keyword evidence="1" id="KW-0001">2Fe-2S</keyword>
<evidence type="ECO:0000256" key="1">
    <source>
        <dbReference type="ARBA" id="ARBA00022714"/>
    </source>
</evidence>
<dbReference type="InterPro" id="IPR036922">
    <property type="entry name" value="Rieske_2Fe-2S_sf"/>
</dbReference>
<dbReference type="GO" id="GO:0046872">
    <property type="term" value="F:metal ion binding"/>
    <property type="evidence" value="ECO:0007669"/>
    <property type="project" value="UniProtKB-KW"/>
</dbReference>
<gene>
    <name evidence="7" type="ORF">H6P80_03395</name>
</gene>
<dbReference type="EMBL" id="JACJVJ010000001">
    <property type="protein sequence ID" value="MBC2776659.1"/>
    <property type="molecule type" value="Genomic_DNA"/>
</dbReference>
<keyword evidence="3" id="KW-0560">Oxidoreductase</keyword>
<dbReference type="RefSeq" id="WP_185799926.1">
    <property type="nucleotide sequence ID" value="NZ_JACJVJ010000001.1"/>
</dbReference>
<evidence type="ECO:0000256" key="4">
    <source>
        <dbReference type="ARBA" id="ARBA00023004"/>
    </source>
</evidence>
<dbReference type="AlphaFoldDB" id="A0A842HWK1"/>
<name>A0A842HWK1_9SPHN</name>
<keyword evidence="2" id="KW-0479">Metal-binding</keyword>
<dbReference type="SUPFAM" id="SSF50022">
    <property type="entry name" value="ISP domain"/>
    <property type="match status" value="1"/>
</dbReference>
<comment type="caution">
    <text evidence="7">The sequence shown here is derived from an EMBL/GenBank/DDBJ whole genome shotgun (WGS) entry which is preliminary data.</text>
</comment>
<accession>A0A842HWK1</accession>
<dbReference type="Gene3D" id="2.102.10.10">
    <property type="entry name" value="Rieske [2Fe-2S] iron-sulphur domain"/>
    <property type="match status" value="1"/>
</dbReference>
<dbReference type="Proteomes" id="UP000564378">
    <property type="component" value="Unassembled WGS sequence"/>
</dbReference>
<dbReference type="PROSITE" id="PS51296">
    <property type="entry name" value="RIESKE"/>
    <property type="match status" value="1"/>
</dbReference>
<keyword evidence="4" id="KW-0408">Iron</keyword>
<dbReference type="GO" id="GO:0051537">
    <property type="term" value="F:2 iron, 2 sulfur cluster binding"/>
    <property type="evidence" value="ECO:0007669"/>
    <property type="project" value="UniProtKB-KW"/>
</dbReference>
<keyword evidence="5" id="KW-0411">Iron-sulfur</keyword>
<sequence>MEPNEAEMLAQPRRPDYLGREYGREHDGKYLKNWNPLLLSSNLPQGEIVGVDFLGTRVIVYRDEAGQAIVQSAYCPHVGADLSCGEIVDGKVRCPYHHWKFAADGKCAEIPGETVIPRVAKIYNYPAAERWGMIWAFNGEEALFDLPEMPNIAEEDLVYEAFHRGVRPIEGWIGSSNLVDFQHLKTVHGIPDPYPTKVDYDDYLVTVRQESDNRIADTQLYGGTWLTAHMQFSDGTERFFMAGSSQVAPGFSDSFFVVAMRRSQAEELGEEGTNEELKNRIAYMHKLYSEDEPILFSIRFRGYGKSALLGADKYFGQFLRYIEQYPRSAPFDV</sequence>
<dbReference type="InterPro" id="IPR050584">
    <property type="entry name" value="Cholesterol_7-desaturase"/>
</dbReference>
<organism evidence="7 8">
    <name type="scientific">Parasphingopyxis marina</name>
    <dbReference type="NCBI Taxonomy" id="2761622"/>
    <lineage>
        <taxon>Bacteria</taxon>
        <taxon>Pseudomonadati</taxon>
        <taxon>Pseudomonadota</taxon>
        <taxon>Alphaproteobacteria</taxon>
        <taxon>Sphingomonadales</taxon>
        <taxon>Sphingomonadaceae</taxon>
        <taxon>Parasphingopyxis</taxon>
    </lineage>
</organism>
<reference evidence="7 8" key="1">
    <citation type="submission" date="2020-08" db="EMBL/GenBank/DDBJ databases">
        <title>Draft genome sequence of Parasphingopyxis sp. GrpM-11.</title>
        <authorList>
            <person name="Oh J."/>
            <person name="Roh D.-H."/>
        </authorList>
    </citation>
    <scope>NUCLEOTIDE SEQUENCE [LARGE SCALE GENOMIC DNA]</scope>
    <source>
        <strain evidence="7 8">GrpM-11</strain>
    </source>
</reference>
<evidence type="ECO:0000259" key="6">
    <source>
        <dbReference type="PROSITE" id="PS51296"/>
    </source>
</evidence>
<dbReference type="GO" id="GO:0016491">
    <property type="term" value="F:oxidoreductase activity"/>
    <property type="evidence" value="ECO:0007669"/>
    <property type="project" value="UniProtKB-KW"/>
</dbReference>
<evidence type="ECO:0000313" key="7">
    <source>
        <dbReference type="EMBL" id="MBC2776659.1"/>
    </source>
</evidence>
<dbReference type="InterPro" id="IPR017941">
    <property type="entry name" value="Rieske_2Fe-2S"/>
</dbReference>
<evidence type="ECO:0000256" key="5">
    <source>
        <dbReference type="ARBA" id="ARBA00023014"/>
    </source>
</evidence>
<feature type="domain" description="Rieske" evidence="6">
    <location>
        <begin position="34"/>
        <end position="136"/>
    </location>
</feature>
<protein>
    <submittedName>
        <fullName evidence="7">Rieske 2Fe-2S domain-containing protein</fullName>
    </submittedName>
</protein>